<sequence>MNQNSAIHVTKNYCSAIYATYRLHKIDFLYHSFQHQSNQFI</sequence>
<organism evidence="1 2">
    <name type="scientific">Acinetobacter haemolyticus ATCC 19194</name>
    <dbReference type="NCBI Taxonomy" id="707232"/>
    <lineage>
        <taxon>Bacteria</taxon>
        <taxon>Pseudomonadati</taxon>
        <taxon>Pseudomonadota</taxon>
        <taxon>Gammaproteobacteria</taxon>
        <taxon>Moraxellales</taxon>
        <taxon>Moraxellaceae</taxon>
        <taxon>Acinetobacter</taxon>
    </lineage>
</organism>
<evidence type="ECO:0000313" key="2">
    <source>
        <dbReference type="Proteomes" id="UP000003085"/>
    </source>
</evidence>
<dbReference type="AlphaFoldDB" id="D4XP63"/>
<accession>D4XP63</accession>
<dbReference type="Proteomes" id="UP000003085">
    <property type="component" value="Unassembled WGS sequence"/>
</dbReference>
<reference evidence="2" key="1">
    <citation type="submission" date="2010-03" db="EMBL/GenBank/DDBJ databases">
        <title>Complete sequence of Mobiluncus curtisii ATCC 43063.</title>
        <authorList>
            <person name="Muzny D."/>
            <person name="Qin X."/>
            <person name="Deng J."/>
            <person name="Jiang H."/>
            <person name="Liu Y."/>
            <person name="Qu J."/>
            <person name="Song X.-Z."/>
            <person name="Zhang L."/>
            <person name="Thornton R."/>
            <person name="Coyle M."/>
            <person name="Francisco L."/>
            <person name="Jackson L."/>
            <person name="Javaid M."/>
            <person name="Korchina V."/>
            <person name="Kovar C."/>
            <person name="Mata R."/>
            <person name="Mathew T."/>
            <person name="Ngo R."/>
            <person name="Nguyen L."/>
            <person name="Nguyen N."/>
            <person name="Okwuonu G."/>
            <person name="Ongeri F."/>
            <person name="Pham C."/>
            <person name="Simmons D."/>
            <person name="Wilczek-Boney K."/>
            <person name="Hale W."/>
            <person name="Jakkamsetti A."/>
            <person name="Pham P."/>
            <person name="Ruth R."/>
            <person name="San Lucas F."/>
            <person name="Warren J."/>
            <person name="Zhang J."/>
            <person name="Zhao Z."/>
            <person name="Zhou C."/>
            <person name="Zhu D."/>
            <person name="Lee S."/>
            <person name="Bess C."/>
            <person name="Blankenburg K."/>
            <person name="Forbes L."/>
            <person name="Fu Q."/>
            <person name="Gubbala S."/>
            <person name="Hirani K."/>
            <person name="Jayaseelan J.C."/>
            <person name="Lara F."/>
            <person name="Munidasa M."/>
            <person name="Palculict T."/>
            <person name="Patil S."/>
            <person name="Pu L.-L."/>
            <person name="Saada N."/>
            <person name="Tang L."/>
            <person name="Weissenberger G."/>
            <person name="Zhu Y."/>
            <person name="Hemphill L."/>
            <person name="Shang Y."/>
            <person name="Youmans B."/>
            <person name="Ayvaz T."/>
            <person name="Ross M."/>
            <person name="Santibanez J."/>
            <person name="Aqrawi P."/>
            <person name="Gross S."/>
            <person name="Joshi V."/>
            <person name="Fowler G."/>
            <person name="Nazareth L."/>
            <person name="Reid J."/>
            <person name="Worley K."/>
            <person name="Petrosino J."/>
            <person name="Highlander S."/>
            <person name="Gibbs R."/>
            <person name="Gibbs R."/>
        </authorList>
    </citation>
    <scope>NUCLEOTIDE SEQUENCE [LARGE SCALE GENOMIC DNA]</scope>
    <source>
        <strain evidence="2">ATCC 19194</strain>
    </source>
</reference>
<protein>
    <submittedName>
        <fullName evidence="1">Uncharacterized protein</fullName>
    </submittedName>
</protein>
<dbReference type="HOGENOM" id="CLU_3264252_0_0_6"/>
<proteinExistence type="predicted"/>
<evidence type="ECO:0000313" key="1">
    <source>
        <dbReference type="EMBL" id="EFF83014.1"/>
    </source>
</evidence>
<name>D4XP63_ACIHA</name>
<dbReference type="EMBL" id="ADMT01000138">
    <property type="protein sequence ID" value="EFF83014.1"/>
    <property type="molecule type" value="Genomic_DNA"/>
</dbReference>
<comment type="caution">
    <text evidence="1">The sequence shown here is derived from an EMBL/GenBank/DDBJ whole genome shotgun (WGS) entry which is preliminary data.</text>
</comment>
<gene>
    <name evidence="1" type="ORF">HMP0015_1505</name>
</gene>